<reference evidence="2" key="1">
    <citation type="journal article" date="2018" name="Nat. Microbiol.">
        <title>Leveraging single-cell genomics to expand the fungal tree of life.</title>
        <authorList>
            <person name="Ahrendt S.R."/>
            <person name="Quandt C.A."/>
            <person name="Ciobanu D."/>
            <person name="Clum A."/>
            <person name="Salamov A."/>
            <person name="Andreopoulos B."/>
            <person name="Cheng J.F."/>
            <person name="Woyke T."/>
            <person name="Pelin A."/>
            <person name="Henrissat B."/>
            <person name="Reynolds N.K."/>
            <person name="Benny G.L."/>
            <person name="Smith M.E."/>
            <person name="James T.Y."/>
            <person name="Grigoriev I.V."/>
        </authorList>
    </citation>
    <scope>NUCLEOTIDE SEQUENCE [LARGE SCALE GENOMIC DNA]</scope>
</reference>
<dbReference type="EMBL" id="KZ987832">
    <property type="protein sequence ID" value="RKP14463.1"/>
    <property type="molecule type" value="Genomic_DNA"/>
</dbReference>
<name>A0A4P9Y674_9FUNG</name>
<dbReference type="OrthoDB" id="9975758at2759"/>
<sequence>MQYMTKDESKWKEVKGVDRMEQGQGECVWRDSGLLYPLISRWRVLALTDTYAVTYFSSTIFTPKGMDTYRR</sequence>
<feature type="non-terminal residue" evidence="1">
    <location>
        <position position="71"/>
    </location>
</feature>
<organism evidence="1 2">
    <name type="scientific">Piptocephalis cylindrospora</name>
    <dbReference type="NCBI Taxonomy" id="1907219"/>
    <lineage>
        <taxon>Eukaryota</taxon>
        <taxon>Fungi</taxon>
        <taxon>Fungi incertae sedis</taxon>
        <taxon>Zoopagomycota</taxon>
        <taxon>Zoopagomycotina</taxon>
        <taxon>Zoopagomycetes</taxon>
        <taxon>Zoopagales</taxon>
        <taxon>Piptocephalidaceae</taxon>
        <taxon>Piptocephalis</taxon>
    </lineage>
</organism>
<proteinExistence type="predicted"/>
<gene>
    <name evidence="1" type="ORF">BJ684DRAFT_40</name>
</gene>
<keyword evidence="2" id="KW-1185">Reference proteome</keyword>
<protein>
    <submittedName>
        <fullName evidence="1">Uncharacterized protein</fullName>
    </submittedName>
</protein>
<evidence type="ECO:0000313" key="1">
    <source>
        <dbReference type="EMBL" id="RKP14463.1"/>
    </source>
</evidence>
<dbReference type="Proteomes" id="UP000267251">
    <property type="component" value="Unassembled WGS sequence"/>
</dbReference>
<evidence type="ECO:0000313" key="2">
    <source>
        <dbReference type="Proteomes" id="UP000267251"/>
    </source>
</evidence>
<dbReference type="AlphaFoldDB" id="A0A4P9Y674"/>
<accession>A0A4P9Y674</accession>